<feature type="region of interest" description="Disordered" evidence="2">
    <location>
        <begin position="1542"/>
        <end position="1566"/>
    </location>
</feature>
<evidence type="ECO:0000259" key="3">
    <source>
        <dbReference type="Pfam" id="PF20178"/>
    </source>
</evidence>
<accession>A0A1X1A6T8</accession>
<dbReference type="InterPro" id="IPR046673">
    <property type="entry name" value="ToxA_N"/>
</dbReference>
<sequence>MPQTTPSDFLSFDSTAALTPPVPAISAGRGDALRVARQRRLEAAKALQTLEAQAPRLKDTLQYQLERQFKVDPYACGLKHDTGQVTLLTLAARVLASPTFATPFANWQPWGFPEDSPYATWTADDWQSGLVPVWAGTGISAWTAYWSGRMPGKAVSRKTHAAQLLREHFAASLDLALGLDHIETAAWLQGQPDPTPEYALARWVQPDGKTETCTTTLLIKPRANETRWLLYRPDADTTIHTFDNEAALRTWLHGNRYMLWPDPAVPLLPGSDDSAIDWVDTTGDGFGAWVDEVLAHKHRTTSNHLTEAAQESETDPLDWTTLQAWEEKRAFDPRPALPRTLEQKIDSLITYDQQLAMDELHFDALPRKLPLGWRKQRVARQEQFLAAYLGDDTAPSSTKMAMLREHQAELDAVATELEQLFSQLPASITSTTWSEQHTDASRFDHLSQLLARALKGEARFQHLLGELRHEHLSWVEQLVERPEPSLQRKVQPYAVHIKVGSHSWQLTGLLALQGVPDADTLDPDRSWLLFLAGRDGGLMHLESQAQLAERVQATLCGAWPESLVHGAWPQSPQALFDALYDSPESLELVCEPITTHAFDYCIQTIQASLPQDPSLETVEARLGLGINLARRLAFAHLAERNRTDLIGTQLASLRSLAPASRAELAAEVEALRGAMLASNQLLERDLPERGKFARSALEQQLRTDFEAKTVPVIKLDMADSISRRLIPVGESGIGHAVKQVVEFSKSRSAIELPDFLLWALDDDLKLRLTNANVLFSDGPVEPKIRAGVNLTYIANLVKKLDLPKAYEQRITDTFKGLSDESVFESEHRQETLRAPFVHQLRIIALSQPDALDAAGQRMLDLFCQEQVRTDGAHTINFHSVVLRPGTAADGTSTAVTLSGIFLLQAATGPTLLLLPDAPDGKVISQHENPTLACQALERMALAESMRSYLAKLPLDDTQAEHLAYINTALSKGFSGFVAPGIALPGLLATYQANLIMGRLIQENRATSRSQVDLYLESEAIRHGRVYDYIKMALGFVPLVGSVIALYDGWHAANASVEAFLRGDSANGIEYLNSVFLSLFDALMDLTPSATLPVKAGQLGRVRTQQRQLASTTLKTAHYKHSSSFSGYETDVPTGPWTAHPNANGVGVHRHVKSKADYIVRNGRYYQVEWDKTNLTWRLKGTATRTYKQPVHLGDTGVWETHGSLSGHLVNSGLAGGGAYLSTFYDRGLATLRGALGLQPGQLTPSEILSEINTSSKIHKTQLKAKTDAFNRAVGLGPYGPVGPRASDAVIENARADLVGQLRNSVNFHEQALKRVKSVRAYIDKDDLSEIIHIISGDLGYQHPKLLNQLHLSMSVKFRQAELLDDVALDALTTHAQIRTHVIDLQRTYNELAAALAEIEQELRHSAKLKTQLQGKNLADYEAALEKLEIPLHPNGYRVVRLSALGATLITPDAVFDIVFLRQLNDELTALRSALFSHGDLALVDLNPPEKHRLLNQLQERYRRFDTRMRIWKDNYPDHVQADAISRMRTELSLLISETKQALAATAPAPSTQSTRPAPRGPRRPRLFETEDQQLYIGHEVTVNGQRQMQIANNATNEAHAVFSRTPQGTWRSNQAARPAYNTTLPQLETAARRRLAKVPEAEASLQRYKTLNMLPQELEDYAQGCASTLRELATSITNQAGGDITDALRNVVRRLEESATQLDALGRRLRIEQTKTTKTPTAGHLEYLNAKGGVTLKWSRVLDPAKNKHGHPIEYLEEYEIADSTTGKALWYAHFHFKRRPRQQFDGLEAGHLKLASERAQKTNAWRGPLTEAQARTLFGGLRPTQA</sequence>
<dbReference type="OrthoDB" id="7027699at2"/>
<dbReference type="Proteomes" id="UP000193675">
    <property type="component" value="Unassembled WGS sequence"/>
</dbReference>
<evidence type="ECO:0000313" key="5">
    <source>
        <dbReference type="Proteomes" id="UP000193675"/>
    </source>
</evidence>
<evidence type="ECO:0000313" key="4">
    <source>
        <dbReference type="EMBL" id="ORL67602.1"/>
    </source>
</evidence>
<evidence type="ECO:0000256" key="1">
    <source>
        <dbReference type="SAM" id="Coils"/>
    </source>
</evidence>
<dbReference type="Pfam" id="PF20178">
    <property type="entry name" value="ToxA_N"/>
    <property type="match status" value="1"/>
</dbReference>
<dbReference type="EMBL" id="NBWC01000002">
    <property type="protein sequence ID" value="ORL67602.1"/>
    <property type="molecule type" value="Genomic_DNA"/>
</dbReference>
<proteinExistence type="predicted"/>
<feature type="compositionally biased region" description="Low complexity" evidence="2">
    <location>
        <begin position="1542"/>
        <end position="1557"/>
    </location>
</feature>
<organism evidence="4 5">
    <name type="scientific">Pseudomonas putida</name>
    <name type="common">Arthrobacter siderocapsulatus</name>
    <dbReference type="NCBI Taxonomy" id="303"/>
    <lineage>
        <taxon>Bacteria</taxon>
        <taxon>Pseudomonadati</taxon>
        <taxon>Pseudomonadota</taxon>
        <taxon>Gammaproteobacteria</taxon>
        <taxon>Pseudomonadales</taxon>
        <taxon>Pseudomonadaceae</taxon>
        <taxon>Pseudomonas</taxon>
    </lineage>
</organism>
<feature type="domain" description="Dermonecrotic toxin N-terminal" evidence="3">
    <location>
        <begin position="685"/>
        <end position="950"/>
    </location>
</feature>
<protein>
    <recommendedName>
        <fullName evidence="3">Dermonecrotic toxin N-terminal domain-containing protein</fullName>
    </recommendedName>
</protein>
<keyword evidence="1" id="KW-0175">Coiled coil</keyword>
<comment type="caution">
    <text evidence="4">The sequence shown here is derived from an EMBL/GenBank/DDBJ whole genome shotgun (WGS) entry which is preliminary data.</text>
</comment>
<feature type="coiled-coil region" evidence="1">
    <location>
        <begin position="1381"/>
        <end position="1408"/>
    </location>
</feature>
<reference evidence="4 5" key="1">
    <citation type="submission" date="2017-04" db="EMBL/GenBank/DDBJ databases">
        <title>Presence of VIM-2 positive Pseudomonas species in chickens and their surrounding environment.</title>
        <authorList>
            <person name="Zhang R."/>
        </authorList>
    </citation>
    <scope>NUCLEOTIDE SEQUENCE [LARGE SCALE GENOMIC DNA]</scope>
    <source>
        <strain evidence="4 5">DZ-C18</strain>
    </source>
</reference>
<gene>
    <name evidence="4" type="ORF">B7H17_00665</name>
</gene>
<dbReference type="RefSeq" id="WP_084853668.1">
    <property type="nucleotide sequence ID" value="NZ_NBWC01000002.1"/>
</dbReference>
<name>A0A1X1A6T8_PSEPU</name>
<evidence type="ECO:0000256" key="2">
    <source>
        <dbReference type="SAM" id="MobiDB-lite"/>
    </source>
</evidence>